<feature type="region of interest" description="Disordered" evidence="1">
    <location>
        <begin position="282"/>
        <end position="332"/>
    </location>
</feature>
<sequence length="501" mass="49781">MCRAGWGASSPLQQLDSIIEQTALAGVPPTGLLALARMLRARLSDPQAILLDRLADALHSASRVMLSTLLSCPAGVDALDTVISQVFDQLVEVLDALTPPEEEEEAQGKGRRAPGPGQAGGHTLGALAGALPAGAVLPLALALCGWVYCLLGACDRHLARLRATGARRSGGAFLAAAAALGAGPGGSAGDAAGDVESAWRRRDAALALRLRQWPGLGGPAGPSRVLARLDRVRRGPSHLAAEHPGDLSGPGAIFRALVALCQMLPDRRAELRLLDPPEAMNSSWAPPFSPAGSPDPLEVAAGAAGQSDPGGARAGGARPAATPGLAGVASPPDQPLAALSSYLTGAGRRARIAGVLPPGGALARGGRAILSTLLGGGPEPDAGRSDGQAPGPEPPSPAGRPRTSSTGPEPRPAGRADHPRAPEQPAPPAGAEPGPGPGPGPGPSATGGPSTLLVVLLGGTTPAEAADLRLAGQRAGVRVILAATGPGLCNFADAGRALLLP</sequence>
<dbReference type="GeneID" id="20527401"/>
<organism evidence="2">
    <name type="scientific">Fonticula alba</name>
    <name type="common">Slime mold</name>
    <dbReference type="NCBI Taxonomy" id="691883"/>
    <lineage>
        <taxon>Eukaryota</taxon>
        <taxon>Rotosphaerida</taxon>
        <taxon>Fonticulaceae</taxon>
        <taxon>Fonticula</taxon>
    </lineage>
</organism>
<protein>
    <submittedName>
        <fullName evidence="2">Uncharacterized protein</fullName>
    </submittedName>
</protein>
<keyword evidence="3" id="KW-1185">Reference proteome</keyword>
<feature type="compositionally biased region" description="Pro residues" evidence="1">
    <location>
        <begin position="422"/>
        <end position="442"/>
    </location>
</feature>
<dbReference type="AlphaFoldDB" id="A0A058Z7S6"/>
<dbReference type="Proteomes" id="UP000030693">
    <property type="component" value="Unassembled WGS sequence"/>
</dbReference>
<gene>
    <name evidence="2" type="ORF">H696_02676</name>
</gene>
<feature type="compositionally biased region" description="Low complexity" evidence="1">
    <location>
        <begin position="443"/>
        <end position="452"/>
    </location>
</feature>
<feature type="compositionally biased region" description="Basic and acidic residues" evidence="1">
    <location>
        <begin position="412"/>
        <end position="421"/>
    </location>
</feature>
<accession>A0A058Z7S6</accession>
<reference evidence="2" key="1">
    <citation type="submission" date="2013-04" db="EMBL/GenBank/DDBJ databases">
        <title>The Genome Sequence of Fonticula alba ATCC 38817.</title>
        <authorList>
            <consortium name="The Broad Institute Genomics Platform"/>
            <person name="Russ C."/>
            <person name="Cuomo C."/>
            <person name="Burger G."/>
            <person name="Gray M.W."/>
            <person name="Holland P.W.H."/>
            <person name="King N."/>
            <person name="Lang F.B.F."/>
            <person name="Roger A.J."/>
            <person name="Ruiz-Trillo I."/>
            <person name="Brown M."/>
            <person name="Walker B."/>
            <person name="Young S."/>
            <person name="Zeng Q."/>
            <person name="Gargeya S."/>
            <person name="Fitzgerald M."/>
            <person name="Haas B."/>
            <person name="Abouelleil A."/>
            <person name="Allen A.W."/>
            <person name="Alvarado L."/>
            <person name="Arachchi H.M."/>
            <person name="Berlin A.M."/>
            <person name="Chapman S.B."/>
            <person name="Gainer-Dewar J."/>
            <person name="Goldberg J."/>
            <person name="Griggs A."/>
            <person name="Gujja S."/>
            <person name="Hansen M."/>
            <person name="Howarth C."/>
            <person name="Imamovic A."/>
            <person name="Ireland A."/>
            <person name="Larimer J."/>
            <person name="McCowan C."/>
            <person name="Murphy C."/>
            <person name="Pearson M."/>
            <person name="Poon T.W."/>
            <person name="Priest M."/>
            <person name="Roberts A."/>
            <person name="Saif S."/>
            <person name="Shea T."/>
            <person name="Sisk P."/>
            <person name="Sykes S."/>
            <person name="Wortman J."/>
            <person name="Nusbaum C."/>
            <person name="Birren B."/>
        </authorList>
    </citation>
    <scope>NUCLEOTIDE SEQUENCE [LARGE SCALE GENOMIC DNA]</scope>
    <source>
        <strain evidence="2">ATCC 38817</strain>
    </source>
</reference>
<dbReference type="RefSeq" id="XP_009494865.1">
    <property type="nucleotide sequence ID" value="XM_009496590.1"/>
</dbReference>
<evidence type="ECO:0000313" key="3">
    <source>
        <dbReference type="Proteomes" id="UP000030693"/>
    </source>
</evidence>
<name>A0A058Z7S6_FONAL</name>
<dbReference type="EMBL" id="KB932204">
    <property type="protein sequence ID" value="KCV70349.1"/>
    <property type="molecule type" value="Genomic_DNA"/>
</dbReference>
<feature type="region of interest" description="Disordered" evidence="1">
    <location>
        <begin position="99"/>
        <end position="119"/>
    </location>
</feature>
<feature type="compositionally biased region" description="Low complexity" evidence="1">
    <location>
        <begin position="309"/>
        <end position="327"/>
    </location>
</feature>
<feature type="region of interest" description="Disordered" evidence="1">
    <location>
        <begin position="372"/>
        <end position="452"/>
    </location>
</feature>
<proteinExistence type="predicted"/>
<evidence type="ECO:0000313" key="2">
    <source>
        <dbReference type="EMBL" id="KCV70349.1"/>
    </source>
</evidence>
<evidence type="ECO:0000256" key="1">
    <source>
        <dbReference type="SAM" id="MobiDB-lite"/>
    </source>
</evidence>